<protein>
    <submittedName>
        <fullName evidence="5">Serpin-like protein</fullName>
    </submittedName>
</protein>
<proteinExistence type="evidence at transcript level"/>
<accession>F1L0N2</accession>
<dbReference type="InterPro" id="IPR023796">
    <property type="entry name" value="Serpin_dom"/>
</dbReference>
<dbReference type="InterPro" id="IPR042178">
    <property type="entry name" value="Serpin_sf_1"/>
</dbReference>
<evidence type="ECO:0000256" key="3">
    <source>
        <dbReference type="SAM" id="SignalP"/>
    </source>
</evidence>
<dbReference type="SUPFAM" id="SSF56574">
    <property type="entry name" value="Serpins"/>
    <property type="match status" value="1"/>
</dbReference>
<dbReference type="PANTHER" id="PTHR11461">
    <property type="entry name" value="SERINE PROTEASE INHIBITOR, SERPIN"/>
    <property type="match status" value="1"/>
</dbReference>
<organism evidence="5">
    <name type="scientific">Ascaris suum</name>
    <name type="common">Pig roundworm</name>
    <name type="synonym">Ascaris lumbricoides</name>
    <dbReference type="NCBI Taxonomy" id="6253"/>
    <lineage>
        <taxon>Eukaryota</taxon>
        <taxon>Metazoa</taxon>
        <taxon>Ecdysozoa</taxon>
        <taxon>Nematoda</taxon>
        <taxon>Chromadorea</taxon>
        <taxon>Rhabditida</taxon>
        <taxon>Spirurina</taxon>
        <taxon>Ascaridomorpha</taxon>
        <taxon>Ascaridoidea</taxon>
        <taxon>Ascarididae</taxon>
        <taxon>Ascaris</taxon>
    </lineage>
</organism>
<dbReference type="AlphaFoldDB" id="F1L0N2"/>
<dbReference type="Pfam" id="PF00079">
    <property type="entry name" value="Serpin"/>
    <property type="match status" value="1"/>
</dbReference>
<evidence type="ECO:0000313" key="5">
    <source>
        <dbReference type="EMBL" id="ADY43686.1"/>
    </source>
</evidence>
<dbReference type="PANTHER" id="PTHR11461:SF211">
    <property type="entry name" value="GH10112P-RELATED"/>
    <property type="match status" value="1"/>
</dbReference>
<evidence type="ECO:0000256" key="1">
    <source>
        <dbReference type="ARBA" id="ARBA00009500"/>
    </source>
</evidence>
<dbReference type="Gene3D" id="2.30.39.10">
    <property type="entry name" value="Alpha-1-antitrypsin, domain 1"/>
    <property type="match status" value="1"/>
</dbReference>
<reference evidence="5" key="1">
    <citation type="journal article" date="2011" name="Genome Res.">
        <title>Deep small RNA sequencing from the nematode Ascaris reveals conservation, functional diversification, and novel developmental profiles.</title>
        <authorList>
            <person name="Wang J."/>
            <person name="Czech B."/>
            <person name="Crunk A."/>
            <person name="Wallace A."/>
            <person name="Mitreva M."/>
            <person name="Hannon G.J."/>
            <person name="Davis R.E."/>
        </authorList>
    </citation>
    <scope>NUCLEOTIDE SEQUENCE</scope>
</reference>
<evidence type="ECO:0000259" key="4">
    <source>
        <dbReference type="SMART" id="SM00093"/>
    </source>
</evidence>
<sequence length="403" mass="45030">MCFSTYHSFVPLLLLLISSSHSNANYCCRIMSLDIAQANFALGLLRKSDANDGAHKSAILSPFSIAVALGMTYAGAKDNTYKQMNDVLAGGASDKEFNDHFGKLLQELSQSRSGYELSSANKLFIKKGFSLKETYLEIIRSVYGGLLEQVDFSQAIAVAKDINEWVERQTNSKITNLVKPEMFDEFTRMVLVNAIYFKGMWNIAFTESQTRKAIFYEKQDATRQVDMMSIQANYQYYESEGVQVLGLPYKNNEVYMYVFLPREKYGLAALEESLNGQQMLEMIHNASSDEVIVELPKFKLEEEFRLVEALAKLGIVDAFGDSANFSGISDVPLKISDVIHKAFIEVNEKGTEAAAATAVVMAEITSVHAETSTNPVHCRSSFPIRHCKGQNDIIHWSFVLGIV</sequence>
<comment type="similarity">
    <text evidence="1 2">Belongs to the serpin family.</text>
</comment>
<dbReference type="InterPro" id="IPR000215">
    <property type="entry name" value="Serpin_fam"/>
</dbReference>
<dbReference type="Gene3D" id="3.30.497.10">
    <property type="entry name" value="Antithrombin, subunit I, domain 2"/>
    <property type="match status" value="1"/>
</dbReference>
<dbReference type="SMART" id="SM00093">
    <property type="entry name" value="SERPIN"/>
    <property type="match status" value="1"/>
</dbReference>
<feature type="signal peptide" evidence="3">
    <location>
        <begin position="1"/>
        <end position="24"/>
    </location>
</feature>
<dbReference type="InterPro" id="IPR042185">
    <property type="entry name" value="Serpin_sf_2"/>
</dbReference>
<dbReference type="CDD" id="cd00172">
    <property type="entry name" value="serpin"/>
    <property type="match status" value="1"/>
</dbReference>
<name>F1L0N2_ASCSU</name>
<evidence type="ECO:0000256" key="2">
    <source>
        <dbReference type="RuleBase" id="RU000411"/>
    </source>
</evidence>
<keyword evidence="3" id="KW-0732">Signal</keyword>
<feature type="chain" id="PRO_5003268464" evidence="3">
    <location>
        <begin position="25"/>
        <end position="403"/>
    </location>
</feature>
<feature type="domain" description="Serpin" evidence="4">
    <location>
        <begin position="42"/>
        <end position="375"/>
    </location>
</feature>
<dbReference type="EMBL" id="JI169147">
    <property type="protein sequence ID" value="ADY43686.1"/>
    <property type="molecule type" value="mRNA"/>
</dbReference>
<dbReference type="InterPro" id="IPR036186">
    <property type="entry name" value="Serpin_sf"/>
</dbReference>
<dbReference type="GO" id="GO:0005615">
    <property type="term" value="C:extracellular space"/>
    <property type="evidence" value="ECO:0007669"/>
    <property type="project" value="InterPro"/>
</dbReference>
<dbReference type="GO" id="GO:0004867">
    <property type="term" value="F:serine-type endopeptidase inhibitor activity"/>
    <property type="evidence" value="ECO:0007669"/>
    <property type="project" value="InterPro"/>
</dbReference>